<evidence type="ECO:0000259" key="2">
    <source>
        <dbReference type="Pfam" id="PF00144"/>
    </source>
</evidence>
<accession>A0A512DH37</accession>
<dbReference type="RefSeq" id="WP_246131277.1">
    <property type="nucleotide sequence ID" value="NZ_BAAARM010000005.1"/>
</dbReference>
<dbReference type="SUPFAM" id="SSF56601">
    <property type="entry name" value="beta-lactamase/transpeptidase-like"/>
    <property type="match status" value="1"/>
</dbReference>
<proteinExistence type="predicted"/>
<feature type="region of interest" description="Disordered" evidence="1">
    <location>
        <begin position="374"/>
        <end position="402"/>
    </location>
</feature>
<dbReference type="EMBL" id="BJYY01000020">
    <property type="protein sequence ID" value="GEO35490.1"/>
    <property type="molecule type" value="Genomic_DNA"/>
</dbReference>
<gene>
    <name evidence="3" type="ORF">CAE01nite_32150</name>
</gene>
<sequence length="551" mass="57265">MTDAPARTDALPRSAPRDQGVDARGVAALLDALEAAPGIEPHSLMVLRHGHVVAEGWWHPYAADGVQLLYSLSKSFTSTALGFAVAEGLVSLDDTVLSHFPDLDADVVDPRSRAMLVRHVAAMASGHLTETHERALETDPADLVRGFLLTPPDREPGTVFAYNQPCTYTVAAIVAARSGESLTQYLRPRLLDPLGIGPVAWQRDSSGREIGYSGLHATTDAIARLGQLYLQGGVWDGIRLLSQEWVDDATRSHVDNAVANTAADWRQGYGFQFWRSQHGYRGDGAYGQFCLVLPEQDAVVAITAATTDMGSVLEAVYAHLLPALGGRASDGGRASSGGQGSDGGQESGDGRPGTDRTDPEAADRDLAERLARLALPPLPGDGEPPSAAERWDGLTAGSPDGPVAEVTLARGDDGWELTVRGRRDGTDAGADAAADPDAATDPHAVTVPLPRPGSGTGSGAGTGAGAAAGGWLVADAHRADGTAVPVAVTGGWTGRGTLLVDVVFRETPHRLRLEIAAPDEAAGSAGGAVGARWLTEPLGAPALGALRAPWR</sequence>
<evidence type="ECO:0000313" key="4">
    <source>
        <dbReference type="Proteomes" id="UP000321181"/>
    </source>
</evidence>
<dbReference type="PANTHER" id="PTHR43283:SF7">
    <property type="entry name" value="BETA-LACTAMASE-RELATED DOMAIN-CONTAINING PROTEIN"/>
    <property type="match status" value="1"/>
</dbReference>
<dbReference type="InterPro" id="IPR050789">
    <property type="entry name" value="Diverse_Enzym_Activities"/>
</dbReference>
<name>A0A512DH37_9CELL</name>
<dbReference type="PANTHER" id="PTHR43283">
    <property type="entry name" value="BETA-LACTAMASE-RELATED"/>
    <property type="match status" value="1"/>
</dbReference>
<feature type="compositionally biased region" description="Basic and acidic residues" evidence="1">
    <location>
        <begin position="348"/>
        <end position="361"/>
    </location>
</feature>
<comment type="caution">
    <text evidence="3">The sequence shown here is derived from an EMBL/GenBank/DDBJ whole genome shotgun (WGS) entry which is preliminary data.</text>
</comment>
<feature type="region of interest" description="Disordered" evidence="1">
    <location>
        <begin position="418"/>
        <end position="466"/>
    </location>
</feature>
<protein>
    <recommendedName>
        <fullName evidence="2">Beta-lactamase-related domain-containing protein</fullName>
    </recommendedName>
</protein>
<evidence type="ECO:0000313" key="3">
    <source>
        <dbReference type="EMBL" id="GEO35490.1"/>
    </source>
</evidence>
<feature type="compositionally biased region" description="Gly residues" evidence="1">
    <location>
        <begin position="334"/>
        <end position="347"/>
    </location>
</feature>
<feature type="domain" description="Beta-lactamase-related" evidence="2">
    <location>
        <begin position="28"/>
        <end position="308"/>
    </location>
</feature>
<feature type="compositionally biased region" description="Gly residues" evidence="1">
    <location>
        <begin position="454"/>
        <end position="466"/>
    </location>
</feature>
<feature type="region of interest" description="Disordered" evidence="1">
    <location>
        <begin position="328"/>
        <end position="361"/>
    </location>
</feature>
<reference evidence="3 4" key="1">
    <citation type="submission" date="2019-07" db="EMBL/GenBank/DDBJ databases">
        <title>Whole genome shotgun sequence of Cellulomonas aerilata NBRC 106308.</title>
        <authorList>
            <person name="Hosoyama A."/>
            <person name="Uohara A."/>
            <person name="Ohji S."/>
            <person name="Ichikawa N."/>
        </authorList>
    </citation>
    <scope>NUCLEOTIDE SEQUENCE [LARGE SCALE GENOMIC DNA]</scope>
    <source>
        <strain evidence="3 4">NBRC 106308</strain>
    </source>
</reference>
<evidence type="ECO:0000256" key="1">
    <source>
        <dbReference type="SAM" id="MobiDB-lite"/>
    </source>
</evidence>
<dbReference type="Proteomes" id="UP000321181">
    <property type="component" value="Unassembled WGS sequence"/>
</dbReference>
<organism evidence="3 4">
    <name type="scientific">Cellulomonas aerilata</name>
    <dbReference type="NCBI Taxonomy" id="515326"/>
    <lineage>
        <taxon>Bacteria</taxon>
        <taxon>Bacillati</taxon>
        <taxon>Actinomycetota</taxon>
        <taxon>Actinomycetes</taxon>
        <taxon>Micrococcales</taxon>
        <taxon>Cellulomonadaceae</taxon>
        <taxon>Cellulomonas</taxon>
    </lineage>
</organism>
<dbReference type="Pfam" id="PF00144">
    <property type="entry name" value="Beta-lactamase"/>
    <property type="match status" value="1"/>
</dbReference>
<dbReference type="InterPro" id="IPR012338">
    <property type="entry name" value="Beta-lactam/transpept-like"/>
</dbReference>
<dbReference type="Gene3D" id="3.40.710.10">
    <property type="entry name" value="DD-peptidase/beta-lactamase superfamily"/>
    <property type="match status" value="1"/>
</dbReference>
<dbReference type="AlphaFoldDB" id="A0A512DH37"/>
<feature type="compositionally biased region" description="Low complexity" evidence="1">
    <location>
        <begin position="427"/>
        <end position="442"/>
    </location>
</feature>
<dbReference type="InterPro" id="IPR001466">
    <property type="entry name" value="Beta-lactam-related"/>
</dbReference>
<keyword evidence="4" id="KW-1185">Reference proteome</keyword>